<evidence type="ECO:0000256" key="1">
    <source>
        <dbReference type="ARBA" id="ARBA00010394"/>
    </source>
</evidence>
<dbReference type="GO" id="GO:0015031">
    <property type="term" value="P:protein transport"/>
    <property type="evidence" value="ECO:0007669"/>
    <property type="project" value="UniProtKB-KW"/>
</dbReference>
<dbReference type="InParanoid" id="F4HPE4"/>
<protein>
    <submittedName>
        <fullName evidence="6">ARM repeat superfamily protein</fullName>
    </submittedName>
</protein>
<dbReference type="SUPFAM" id="SSF48371">
    <property type="entry name" value="ARM repeat"/>
    <property type="match status" value="1"/>
</dbReference>
<dbReference type="Araport" id="AT1G32880"/>
<dbReference type="InterPro" id="IPR016024">
    <property type="entry name" value="ARM-type_fold"/>
</dbReference>
<dbReference type="SMR" id="F4HPE4"/>
<sequence length="183" mass="20805">MRNVSYITCAEDMRGPIETVIRSGAVHRLIQFLLDESFPKLQSVIDANLIPTLVKLTQNAEFDMKKESVCAISNATLLGSHDQIKYMVEQSCIKPLCDILFCPDVKTILKCLDGMENTLKVGEAEKNAGDDVSWYTRLIEAEGLDKILNLQRHENIEIYDKALKILQTYWLEEDDEDIQQPPS</sequence>
<dbReference type="Pfam" id="PF00514">
    <property type="entry name" value="Arm"/>
    <property type="match status" value="1"/>
</dbReference>
<dbReference type="eggNOG" id="KOG0166">
    <property type="taxonomic scope" value="Eukaryota"/>
</dbReference>
<reference evidence="7" key="2">
    <citation type="journal article" date="2017" name="Plant J.">
        <title>Araport11: a complete reannotation of the Arabidopsis thaliana reference genome.</title>
        <authorList>
            <person name="Cheng C.Y."/>
            <person name="Krishnakumar V."/>
            <person name="Chan A.P."/>
            <person name="Thibaud-Nissen F."/>
            <person name="Schobel S."/>
            <person name="Town C.D."/>
        </authorList>
    </citation>
    <scope>GENOME REANNOTATION</scope>
    <source>
        <strain evidence="7">cv. Columbia</strain>
    </source>
</reference>
<reference evidence="6 7" key="1">
    <citation type="journal article" date="2000" name="Nature">
        <title>Sequence and analysis of chromosome 1 of the plant Arabidopsis thaliana.</title>
        <authorList>
            <person name="Theologis A."/>
            <person name="Ecker J.R."/>
            <person name="Palm C.J."/>
            <person name="Federspiel N.A."/>
            <person name="Kaul S."/>
            <person name="White O."/>
            <person name="Alonso J."/>
            <person name="Altafi H."/>
            <person name="Araujo R."/>
            <person name="Bowman C.L."/>
            <person name="Brooks S.Y."/>
            <person name="Buehler E."/>
            <person name="Chan A."/>
            <person name="Chao Q."/>
            <person name="Chen H."/>
            <person name="Cheuk R.F."/>
            <person name="Chin C.W."/>
            <person name="Chung M.K."/>
            <person name="Conn L."/>
            <person name="Conway A.B."/>
            <person name="Conway A.R."/>
            <person name="Creasy T.H."/>
            <person name="Dewar K."/>
            <person name="Dunn P."/>
            <person name="Etgu P."/>
            <person name="Feldblyum T.V."/>
            <person name="Feng J."/>
            <person name="Fong B."/>
            <person name="Fujii C.Y."/>
            <person name="Gill J.E."/>
            <person name="Goldsmith A.D."/>
            <person name="Haas B."/>
            <person name="Hansen N.F."/>
            <person name="Hughes B."/>
            <person name="Huizar L."/>
            <person name="Hunter J.L."/>
            <person name="Jenkins J."/>
            <person name="Johnson-Hopson C."/>
            <person name="Khan S."/>
            <person name="Khaykin E."/>
            <person name="Kim C.J."/>
            <person name="Koo H.L."/>
            <person name="Kremenetskaia I."/>
            <person name="Kurtz D.B."/>
            <person name="Kwan A."/>
            <person name="Lam B."/>
            <person name="Langin-Hooper S."/>
            <person name="Lee A."/>
            <person name="Lee J.M."/>
            <person name="Lenz C.A."/>
            <person name="Li J.H."/>
            <person name="Li Y."/>
            <person name="Lin X."/>
            <person name="Liu S.X."/>
            <person name="Liu Z.A."/>
            <person name="Luros J.S."/>
            <person name="Maiti R."/>
            <person name="Marziali A."/>
            <person name="Militscher J."/>
            <person name="Miranda M."/>
            <person name="Nguyen M."/>
            <person name="Nierman W.C."/>
            <person name="Osborne B.I."/>
            <person name="Pai G."/>
            <person name="Peterson J."/>
            <person name="Pham P.K."/>
            <person name="Rizzo M."/>
            <person name="Rooney T."/>
            <person name="Rowley D."/>
            <person name="Sakano H."/>
            <person name="Salzberg S.L."/>
            <person name="Schwartz J.R."/>
            <person name="Shinn P."/>
            <person name="Southwick A.M."/>
            <person name="Sun H."/>
            <person name="Tallon L.J."/>
            <person name="Tambunga G."/>
            <person name="Toriumi M.J."/>
            <person name="Town C.D."/>
            <person name="Utterback T."/>
            <person name="Van Aken S."/>
            <person name="Vaysberg M."/>
            <person name="Vysotskaia V.S."/>
            <person name="Walker M."/>
            <person name="Wu D."/>
            <person name="Yu G."/>
            <person name="Fraser C.M."/>
            <person name="Venter J.C."/>
            <person name="Davis R.W."/>
        </authorList>
    </citation>
    <scope>NUCLEOTIDE SEQUENCE [LARGE SCALE GENOMIC DNA]</scope>
    <source>
        <strain evidence="7">cv. Columbia</strain>
    </source>
</reference>
<dbReference type="STRING" id="3702.F4HPE4"/>
<organism evidence="6 7">
    <name type="scientific">Arabidopsis thaliana</name>
    <name type="common">Mouse-ear cress</name>
    <dbReference type="NCBI Taxonomy" id="3702"/>
    <lineage>
        <taxon>Eukaryota</taxon>
        <taxon>Viridiplantae</taxon>
        <taxon>Streptophyta</taxon>
        <taxon>Embryophyta</taxon>
        <taxon>Tracheophyta</taxon>
        <taxon>Spermatophyta</taxon>
        <taxon>Magnoliopsida</taxon>
        <taxon>eudicotyledons</taxon>
        <taxon>Gunneridae</taxon>
        <taxon>Pentapetalae</taxon>
        <taxon>rosids</taxon>
        <taxon>malvids</taxon>
        <taxon>Brassicales</taxon>
        <taxon>Brassicaceae</taxon>
        <taxon>Camelineae</taxon>
        <taxon>Arabidopsis</taxon>
    </lineage>
</organism>
<dbReference type="HOGENOM" id="CLU_1477120_0_0_1"/>
<dbReference type="InterPro" id="IPR000225">
    <property type="entry name" value="Armadillo"/>
</dbReference>
<dbReference type="TAIR" id="AT1G32880"/>
<proteinExistence type="inferred from homology"/>
<comment type="similarity">
    <text evidence="1">Belongs to the importin alpha family.</text>
</comment>
<dbReference type="Gene3D" id="1.25.10.10">
    <property type="entry name" value="Leucine-rich Repeat Variant"/>
    <property type="match status" value="1"/>
</dbReference>
<dbReference type="InterPro" id="IPR011989">
    <property type="entry name" value="ARM-like"/>
</dbReference>
<evidence type="ECO:0000313" key="5">
    <source>
        <dbReference type="Araport" id="AT1G32880"/>
    </source>
</evidence>
<keyword evidence="7" id="KW-1185">Reference proteome</keyword>
<evidence type="ECO:0000256" key="4">
    <source>
        <dbReference type="ARBA" id="ARBA00022927"/>
    </source>
</evidence>
<dbReference type="Pfam" id="PF16186">
    <property type="entry name" value="Arm_3"/>
    <property type="match status" value="1"/>
</dbReference>
<keyword evidence="2" id="KW-0813">Transport</keyword>
<keyword evidence="4" id="KW-0653">Protein transport</keyword>
<accession>F4HPE4</accession>
<name>F4HPE4_ARATH</name>
<dbReference type="SMART" id="SM00185">
    <property type="entry name" value="ARM"/>
    <property type="match status" value="2"/>
</dbReference>
<evidence type="ECO:0000256" key="2">
    <source>
        <dbReference type="ARBA" id="ARBA00022448"/>
    </source>
</evidence>
<dbReference type="PaxDb" id="3702-AT1G32880.1"/>
<evidence type="ECO:0000313" key="6">
    <source>
        <dbReference type="EMBL" id="AEE31536.1"/>
    </source>
</evidence>
<evidence type="ECO:0000313" key="7">
    <source>
        <dbReference type="Proteomes" id="UP000006548"/>
    </source>
</evidence>
<dbReference type="InterPro" id="IPR032413">
    <property type="entry name" value="Arm_3"/>
</dbReference>
<dbReference type="FunFam" id="1.25.10.10:FF:001597">
    <property type="entry name" value="Karyopherin (Importin) alpha, putative"/>
    <property type="match status" value="1"/>
</dbReference>
<gene>
    <name evidence="5 6" type="ordered locus">At1g32880</name>
    <name evidence="6" type="ORF">F9L11.34</name>
    <name evidence="6" type="ORF">F9L11_34</name>
</gene>
<keyword evidence="3" id="KW-0677">Repeat</keyword>
<dbReference type="OMA" id="CDENEIT"/>
<dbReference type="AlphaFoldDB" id="F4HPE4"/>
<dbReference type="PhylomeDB" id="F4HPE4"/>
<evidence type="ECO:0000256" key="3">
    <source>
        <dbReference type="ARBA" id="ARBA00022737"/>
    </source>
</evidence>
<dbReference type="GeneID" id="840182"/>
<dbReference type="EMBL" id="CP002684">
    <property type="protein sequence ID" value="AEE31536.1"/>
    <property type="molecule type" value="Genomic_DNA"/>
</dbReference>
<dbReference type="ExpressionAtlas" id="F4HPE4">
    <property type="expression patterns" value="baseline and differential"/>
</dbReference>
<dbReference type="PANTHER" id="PTHR23316">
    <property type="entry name" value="IMPORTIN ALPHA"/>
    <property type="match status" value="1"/>
</dbReference>
<dbReference type="Proteomes" id="UP000006548">
    <property type="component" value="Chromosome 1"/>
</dbReference>
<dbReference type="KEGG" id="ath:AT1G32880"/>